<keyword evidence="2" id="KW-1185">Reference proteome</keyword>
<evidence type="ECO:0000313" key="2">
    <source>
        <dbReference type="Proteomes" id="UP000268233"/>
    </source>
</evidence>
<comment type="caution">
    <text evidence="1">The sequence shown here is derived from an EMBL/GenBank/DDBJ whole genome shotgun (WGS) entry which is preliminary data.</text>
</comment>
<protein>
    <submittedName>
        <fullName evidence="1">Uncharacterized protein</fullName>
    </submittedName>
</protein>
<proteinExistence type="predicted"/>
<accession>A0A495R4B9</accession>
<reference evidence="1 2" key="1">
    <citation type="submission" date="2018-10" db="EMBL/GenBank/DDBJ databases">
        <title>Genomic Encyclopedia of Archaeal and Bacterial Type Strains, Phase II (KMG-II): from individual species to whole genera.</title>
        <authorList>
            <person name="Goeker M."/>
        </authorList>
    </citation>
    <scope>NUCLEOTIDE SEQUENCE [LARGE SCALE GENOMIC DNA]</scope>
    <source>
        <strain evidence="1 2">DSM 11927</strain>
    </source>
</reference>
<evidence type="ECO:0000313" key="1">
    <source>
        <dbReference type="EMBL" id="RKS82171.1"/>
    </source>
</evidence>
<name>A0A495R4B9_9EURY</name>
<dbReference type="RefSeq" id="WP_121302860.1">
    <property type="nucleotide sequence ID" value="NZ_RBWW01000001.1"/>
</dbReference>
<dbReference type="EMBL" id="RBWW01000001">
    <property type="protein sequence ID" value="RKS82171.1"/>
    <property type="molecule type" value="Genomic_DNA"/>
</dbReference>
<organism evidence="1 2">
    <name type="scientific">Haloarcula quadrata</name>
    <dbReference type="NCBI Taxonomy" id="182779"/>
    <lineage>
        <taxon>Archaea</taxon>
        <taxon>Methanobacteriati</taxon>
        <taxon>Methanobacteriota</taxon>
        <taxon>Stenosarchaea group</taxon>
        <taxon>Halobacteria</taxon>
        <taxon>Halobacteriales</taxon>
        <taxon>Haloarculaceae</taxon>
        <taxon>Haloarcula</taxon>
    </lineage>
</organism>
<dbReference type="Proteomes" id="UP000268233">
    <property type="component" value="Unassembled WGS sequence"/>
</dbReference>
<dbReference type="AlphaFoldDB" id="A0A495R4B9"/>
<sequence length="105" mass="12023">MGHDTHDSDSRELADKKLIRAHQRVLAHWPEEAVRELDPMVIHDPMNKPDVVGDLEREFYEARREALADVAIEPISWARPPVPDDAVSLVEPRAVEWQAIVRKAD</sequence>
<gene>
    <name evidence="1" type="ORF">BDK61_1471</name>
</gene>